<feature type="domain" description="HTH gntR-type" evidence="4">
    <location>
        <begin position="27"/>
        <end position="95"/>
    </location>
</feature>
<dbReference type="Proteomes" id="UP000053096">
    <property type="component" value="Unassembled WGS sequence"/>
</dbReference>
<dbReference type="GO" id="GO:0003677">
    <property type="term" value="F:DNA binding"/>
    <property type="evidence" value="ECO:0007669"/>
    <property type="project" value="UniProtKB-KW"/>
</dbReference>
<dbReference type="PANTHER" id="PTHR43537:SF1">
    <property type="entry name" value="GLC OPERON TRANSCRIPTIONAL ACTIVATOR"/>
    <property type="match status" value="1"/>
</dbReference>
<dbReference type="Pfam" id="PF07729">
    <property type="entry name" value="FCD"/>
    <property type="match status" value="1"/>
</dbReference>
<dbReference type="AlphaFoldDB" id="A0A0M7FHU5"/>
<dbReference type="GO" id="GO:0003700">
    <property type="term" value="F:DNA-binding transcription factor activity"/>
    <property type="evidence" value="ECO:0007669"/>
    <property type="project" value="InterPro"/>
</dbReference>
<dbReference type="NCBIfam" id="NF007442">
    <property type="entry name" value="PRK09990.1"/>
    <property type="match status" value="1"/>
</dbReference>
<dbReference type="InterPro" id="IPR036390">
    <property type="entry name" value="WH_DNA-bd_sf"/>
</dbReference>
<evidence type="ECO:0000256" key="1">
    <source>
        <dbReference type="ARBA" id="ARBA00023015"/>
    </source>
</evidence>
<evidence type="ECO:0000313" key="6">
    <source>
        <dbReference type="Proteomes" id="UP000053096"/>
    </source>
</evidence>
<dbReference type="InterPro" id="IPR011711">
    <property type="entry name" value="GntR_C"/>
</dbReference>
<dbReference type="Gene3D" id="1.10.10.10">
    <property type="entry name" value="Winged helix-like DNA-binding domain superfamily/Winged helix DNA-binding domain"/>
    <property type="match status" value="1"/>
</dbReference>
<dbReference type="Gene3D" id="1.20.120.530">
    <property type="entry name" value="GntR ligand-binding domain-like"/>
    <property type="match status" value="1"/>
</dbReference>
<dbReference type="PRINTS" id="PR00035">
    <property type="entry name" value="HTHGNTR"/>
</dbReference>
<dbReference type="InterPro" id="IPR008920">
    <property type="entry name" value="TF_FadR/GntR_C"/>
</dbReference>
<dbReference type="InterPro" id="IPR036388">
    <property type="entry name" value="WH-like_DNA-bd_sf"/>
</dbReference>
<sequence length="271" mass="30264">MESLPGSGRELVIPVANLQMDEAGKRGQVAEGVAQRIEQLIVDGVLKAGQPLPSERRLTEKLGVSRSALREGLQLLRARQIIRTEQGRGSFVSQIAKVDAGPLVHLFHSQPRTLYDLLEVRALLEGESARLAAIRGTEADFILIRRRYEAMVAAHLKPADSATHAHLDHAFHLAICEASHNPVLVHTLQSLTDLMLGSVFACVNNLYHREPHKRQIDRQHTRLFNAVMARQPDQAHRAATEHVDSVRQSLNEIEQEGERLVRATLRLEGWT</sequence>
<evidence type="ECO:0000259" key="4">
    <source>
        <dbReference type="PROSITE" id="PS50949"/>
    </source>
</evidence>
<dbReference type="Pfam" id="PF00392">
    <property type="entry name" value="GntR"/>
    <property type="match status" value="1"/>
</dbReference>
<keyword evidence="5" id="KW-0670">Pyruvate</keyword>
<reference evidence="5 6" key="1">
    <citation type="submission" date="2015-09" db="EMBL/GenBank/DDBJ databases">
        <authorList>
            <person name="Jackson K.R."/>
            <person name="Lunt B.L."/>
            <person name="Fisher J.N.B."/>
            <person name="Gardner A.V."/>
            <person name="Bailey M.E."/>
            <person name="Deus L.M."/>
            <person name="Earl A.S."/>
            <person name="Gibby P.D."/>
            <person name="Hartmann K.A."/>
            <person name="Liu J.E."/>
            <person name="Manci A.M."/>
            <person name="Nielsen D.A."/>
            <person name="Solomon M.B."/>
            <person name="Breakwell D.P."/>
            <person name="Burnett S.H."/>
            <person name="Grose J.H."/>
        </authorList>
    </citation>
    <scope>NUCLEOTIDE SEQUENCE [LARGE SCALE GENOMIC DNA]</scope>
    <source>
        <strain evidence="5 6">2789STDY5608636</strain>
    </source>
</reference>
<dbReference type="PANTHER" id="PTHR43537">
    <property type="entry name" value="TRANSCRIPTIONAL REGULATOR, GNTR FAMILY"/>
    <property type="match status" value="1"/>
</dbReference>
<keyword evidence="3" id="KW-0804">Transcription</keyword>
<name>A0A0M7FHU5_9BORD</name>
<keyword evidence="1" id="KW-0805">Transcription regulation</keyword>
<dbReference type="CDD" id="cd07377">
    <property type="entry name" value="WHTH_GntR"/>
    <property type="match status" value="1"/>
</dbReference>
<dbReference type="SMART" id="SM00895">
    <property type="entry name" value="FCD"/>
    <property type="match status" value="1"/>
</dbReference>
<evidence type="ECO:0000313" key="5">
    <source>
        <dbReference type="EMBL" id="CUI80576.1"/>
    </source>
</evidence>
<keyword evidence="2" id="KW-0238">DNA-binding</keyword>
<dbReference type="EMBL" id="CYTV01000005">
    <property type="protein sequence ID" value="CUI80576.1"/>
    <property type="molecule type" value="Genomic_DNA"/>
</dbReference>
<protein>
    <submittedName>
        <fullName evidence="5">Pyruvate dehydrogenase complex repressor</fullName>
    </submittedName>
</protein>
<dbReference type="SUPFAM" id="SSF48008">
    <property type="entry name" value="GntR ligand-binding domain-like"/>
    <property type="match status" value="1"/>
</dbReference>
<proteinExistence type="predicted"/>
<accession>A0A0M7FHU5</accession>
<organism evidence="5 6">
    <name type="scientific">Bordetella pseudohinzii</name>
    <dbReference type="NCBI Taxonomy" id="1331258"/>
    <lineage>
        <taxon>Bacteria</taxon>
        <taxon>Pseudomonadati</taxon>
        <taxon>Pseudomonadota</taxon>
        <taxon>Betaproteobacteria</taxon>
        <taxon>Burkholderiales</taxon>
        <taxon>Alcaligenaceae</taxon>
        <taxon>Bordetella</taxon>
    </lineage>
</organism>
<dbReference type="InterPro" id="IPR000524">
    <property type="entry name" value="Tscrpt_reg_HTH_GntR"/>
</dbReference>
<dbReference type="SMART" id="SM00345">
    <property type="entry name" value="HTH_GNTR"/>
    <property type="match status" value="1"/>
</dbReference>
<evidence type="ECO:0000256" key="2">
    <source>
        <dbReference type="ARBA" id="ARBA00023125"/>
    </source>
</evidence>
<dbReference type="SUPFAM" id="SSF46785">
    <property type="entry name" value="Winged helix' DNA-binding domain"/>
    <property type="match status" value="1"/>
</dbReference>
<evidence type="ECO:0000256" key="3">
    <source>
        <dbReference type="ARBA" id="ARBA00023163"/>
    </source>
</evidence>
<gene>
    <name evidence="5" type="primary">pdhR_2</name>
    <name evidence="5" type="ORF">ERS370011_02328</name>
</gene>
<dbReference type="PROSITE" id="PS50949">
    <property type="entry name" value="HTH_GNTR"/>
    <property type="match status" value="1"/>
</dbReference>